<name>A0ABT0PE96_9GAMM</name>
<dbReference type="RefSeq" id="WP_249698779.1">
    <property type="nucleotide sequence ID" value="NZ_JAMFLX010000007.1"/>
</dbReference>
<keyword evidence="2" id="KW-1185">Reference proteome</keyword>
<accession>A0ABT0PE96</accession>
<dbReference type="Proteomes" id="UP001203338">
    <property type="component" value="Unassembled WGS sequence"/>
</dbReference>
<comment type="caution">
    <text evidence="1">The sequence shown here is derived from an EMBL/GenBank/DDBJ whole genome shotgun (WGS) entry which is preliminary data.</text>
</comment>
<proteinExistence type="predicted"/>
<protein>
    <recommendedName>
        <fullName evidence="3">SCP2 domain-containing protein</fullName>
    </recommendedName>
</protein>
<evidence type="ECO:0000313" key="2">
    <source>
        <dbReference type="Proteomes" id="UP001203338"/>
    </source>
</evidence>
<gene>
    <name evidence="1" type="ORF">M3P05_07090</name>
</gene>
<evidence type="ECO:0000313" key="1">
    <source>
        <dbReference type="EMBL" id="MCL6269702.1"/>
    </source>
</evidence>
<dbReference type="EMBL" id="JAMFLX010000007">
    <property type="protein sequence ID" value="MCL6269702.1"/>
    <property type="molecule type" value="Genomic_DNA"/>
</dbReference>
<organism evidence="1 2">
    <name type="scientific">Parendozoicomonas callyspongiae</name>
    <dbReference type="NCBI Taxonomy" id="2942213"/>
    <lineage>
        <taxon>Bacteria</taxon>
        <taxon>Pseudomonadati</taxon>
        <taxon>Pseudomonadota</taxon>
        <taxon>Gammaproteobacteria</taxon>
        <taxon>Oceanospirillales</taxon>
        <taxon>Endozoicomonadaceae</taxon>
        <taxon>Parendozoicomonas</taxon>
    </lineage>
</organism>
<sequence>MNTQKTVAAFQRIYVKIMMAVVGRALVATSRSDDEVRKELSILPSGYTMQMLVPSGPGFMVKVEEQGHLTLVSDRTQKPDLSITFKHLSFAFLVFSFQESTARSFANDRMVLDGEVSHAIRLVRCLNKMEAIILPRFVARLAVKRYPRISLGEKVSKAARVYGLVAKHLVLGR</sequence>
<reference evidence="1 2" key="1">
    <citation type="submission" date="2022-05" db="EMBL/GenBank/DDBJ databases">
        <authorList>
            <person name="Park J.-S."/>
        </authorList>
    </citation>
    <scope>NUCLEOTIDE SEQUENCE [LARGE SCALE GENOMIC DNA]</scope>
    <source>
        <strain evidence="1 2">2012CJ34-2</strain>
    </source>
</reference>
<evidence type="ECO:0008006" key="3">
    <source>
        <dbReference type="Google" id="ProtNLM"/>
    </source>
</evidence>